<proteinExistence type="predicted"/>
<dbReference type="Proteomes" id="UP000000641">
    <property type="component" value="Chromosome"/>
</dbReference>
<keyword evidence="2" id="KW-1185">Reference proteome</keyword>
<accession>A1RZX9</accession>
<dbReference type="HOGENOM" id="CLU_810424_0_0_2"/>
<dbReference type="RefSeq" id="WP_011753024.1">
    <property type="nucleotide sequence ID" value="NC_008698.1"/>
</dbReference>
<evidence type="ECO:0000313" key="2">
    <source>
        <dbReference type="Proteomes" id="UP000000641"/>
    </source>
</evidence>
<dbReference type="GeneID" id="4602199"/>
<sequence length="368" mass="39569">MRRLTLKVEVVTPVHVWDGYERVYGLDVVAVDGQACVADFERLRPDALRGEPPAGLAEFAERVARWVREGALPCSRRVGMRAQPRVGDAVRLLPPTLVPASSLKGYLRTALLFRLLRRVAEERGSEEAAKLLRGTVNTRGDPRRAGEALENALLRVPRLRRQGGYADAMQSVVVSEPRASGCASSLSKLSVVEASGKAVGELVVEVLEGGSLEYEVLFPEPPPVNLASAGGLEGELKAIAGLLASPSPEELARALEEFGSALLEHEVERLRGARESLAKAGYDVATYLGRLEGLRGGGCAVARLGFATGHASKTLALLVKRLDPELYKEVADAMSRRLGRTWDELTFKLVDVGGAYLGAGWVKVCVQA</sequence>
<organism evidence="1 2">
    <name type="scientific">Thermofilum pendens (strain DSM 2475 / Hrk 5)</name>
    <dbReference type="NCBI Taxonomy" id="368408"/>
    <lineage>
        <taxon>Archaea</taxon>
        <taxon>Thermoproteota</taxon>
        <taxon>Thermoprotei</taxon>
        <taxon>Thermofilales</taxon>
        <taxon>Thermofilaceae</taxon>
        <taxon>Thermofilum</taxon>
    </lineage>
</organism>
<evidence type="ECO:0000313" key="1">
    <source>
        <dbReference type="EMBL" id="ABL78759.1"/>
    </source>
</evidence>
<name>A1RZX9_THEPD</name>
<dbReference type="EMBL" id="CP000505">
    <property type="protein sequence ID" value="ABL78759.1"/>
    <property type="molecule type" value="Genomic_DNA"/>
</dbReference>
<dbReference type="EnsemblBacteria" id="ABL78759">
    <property type="protein sequence ID" value="ABL78759"/>
    <property type="gene ID" value="Tpen_1362"/>
</dbReference>
<dbReference type="OrthoDB" id="27948at2157"/>
<dbReference type="AlphaFoldDB" id="A1RZX9"/>
<gene>
    <name evidence="1" type="ordered locus">Tpen_1362</name>
</gene>
<dbReference type="KEGG" id="tpe:Tpen_1362"/>
<dbReference type="STRING" id="368408.Tpen_1362"/>
<dbReference type="eggNOG" id="arCOG03719">
    <property type="taxonomic scope" value="Archaea"/>
</dbReference>
<reference evidence="2" key="1">
    <citation type="journal article" date="2008" name="J. Bacteriol.">
        <title>Genome sequence of Thermofilum pendens reveals an exceptional loss of biosynthetic pathways without genome reduction.</title>
        <authorList>
            <person name="Anderson I."/>
            <person name="Rodriguez J."/>
            <person name="Susanti D."/>
            <person name="Porat I."/>
            <person name="Reich C."/>
            <person name="Ulrich L.E."/>
            <person name="Elkins J.G."/>
            <person name="Mavromatis K."/>
            <person name="Lykidis A."/>
            <person name="Kim E."/>
            <person name="Thompson L.S."/>
            <person name="Nolan M."/>
            <person name="Land M."/>
            <person name="Copeland A."/>
            <person name="Lapidus A."/>
            <person name="Lucas S."/>
            <person name="Detter C."/>
            <person name="Zhulin I.B."/>
            <person name="Olsen G.J."/>
            <person name="Whitman W."/>
            <person name="Mukhopadhyay B."/>
            <person name="Bristow J."/>
            <person name="Kyrpides N."/>
        </authorList>
    </citation>
    <scope>NUCLEOTIDE SEQUENCE [LARGE SCALE GENOMIC DNA]</scope>
    <source>
        <strain evidence="2">DSM 2475 / Hrk 5</strain>
    </source>
</reference>
<protein>
    <submittedName>
        <fullName evidence="1">CRISPR-associated RAMP protein, Csm5 family</fullName>
    </submittedName>
</protein>